<organism evidence="1">
    <name type="scientific">Singulisphaera sp. Ch08</name>
    <dbReference type="NCBI Taxonomy" id="3120278"/>
    <lineage>
        <taxon>Bacteria</taxon>
        <taxon>Pseudomonadati</taxon>
        <taxon>Planctomycetota</taxon>
        <taxon>Planctomycetia</taxon>
        <taxon>Isosphaerales</taxon>
        <taxon>Isosphaeraceae</taxon>
        <taxon>Singulisphaera</taxon>
    </lineage>
</organism>
<proteinExistence type="predicted"/>
<name>A0AAU7CMG0_9BACT</name>
<dbReference type="EMBL" id="CP155447">
    <property type="protein sequence ID" value="XBH06619.1"/>
    <property type="molecule type" value="Genomic_DNA"/>
</dbReference>
<evidence type="ECO:0000313" key="1">
    <source>
        <dbReference type="EMBL" id="XBH06619.1"/>
    </source>
</evidence>
<sequence>MPRALADVAQEYVAGVGGLFRPAADRVERAARALVAGPELQSRASGLLVGSEEFNAAGAAEVNVRGGMTLRRRYQATTAATSLRLL</sequence>
<dbReference type="AlphaFoldDB" id="A0AAU7CMG0"/>
<protein>
    <submittedName>
        <fullName evidence="1">Uncharacterized protein</fullName>
    </submittedName>
</protein>
<dbReference type="RefSeq" id="WP_406699468.1">
    <property type="nucleotide sequence ID" value="NZ_CP155447.1"/>
</dbReference>
<gene>
    <name evidence="1" type="ORF">V5E97_11430</name>
</gene>
<accession>A0AAU7CMG0</accession>
<reference evidence="1" key="1">
    <citation type="submission" date="2024-05" db="EMBL/GenBank/DDBJ databases">
        <title>Planctomycetes of the genus Singulisphaera possess chitinolytic capabilities.</title>
        <authorList>
            <person name="Ivanova A."/>
        </authorList>
    </citation>
    <scope>NUCLEOTIDE SEQUENCE</scope>
    <source>
        <strain evidence="1">Ch08T</strain>
    </source>
</reference>